<sequence>MAKCSTAVQGGEHTATVIRFHFRLRPLAEVEPWGDHRLHWFALTDGWYWIEVNGHKLFQHPSNADTGQPVPVDYYVVRLWEDLLEVLPSVLEPVPADLADRMTSDLDAWCGADVEGAEAALDWYSSHFMYTSYLVASPSILWWRSVGGRDTITVDWRHTAEHGLDCTVPGQGRASVPTELFLRAVEEFDRELIAAVGRRITEIEACGPDPDIQLDLEQLRHEHQQRSGSLTAAIQHIHATDWTAVREGVARIFSTRSRKPPSVATDLGR</sequence>
<proteinExistence type="predicted"/>
<comment type="caution">
    <text evidence="1">The sequence shown here is derived from an EMBL/GenBank/DDBJ whole genome shotgun (WGS) entry which is preliminary data.</text>
</comment>
<evidence type="ECO:0000313" key="1">
    <source>
        <dbReference type="EMBL" id="KFU80275.1"/>
    </source>
</evidence>
<accession>A0A2P2FUB0</accession>
<evidence type="ECO:0000313" key="2">
    <source>
        <dbReference type="Proteomes" id="UP000256220"/>
    </source>
</evidence>
<dbReference type="InterPro" id="IPR046026">
    <property type="entry name" value="DUF5984"/>
</dbReference>
<keyword evidence="2" id="KW-1185">Reference proteome</keyword>
<organism evidence="1 2">
    <name type="scientific">Amycolatopsis lurida NRRL 2430</name>
    <dbReference type="NCBI Taxonomy" id="1460371"/>
    <lineage>
        <taxon>Bacteria</taxon>
        <taxon>Bacillati</taxon>
        <taxon>Actinomycetota</taxon>
        <taxon>Actinomycetes</taxon>
        <taxon>Pseudonocardiales</taxon>
        <taxon>Pseudonocardiaceae</taxon>
        <taxon>Amycolatopsis</taxon>
    </lineage>
</organism>
<dbReference type="Pfam" id="PF19446">
    <property type="entry name" value="DUF5984"/>
    <property type="match status" value="1"/>
</dbReference>
<reference evidence="1 2" key="1">
    <citation type="journal article" date="2014" name="Genome Announc.">
        <title>Draft Genome Sequence of Amycolatopsis lurida NRRL 2430, Producer of the Glycopeptide Family Antibiotic Ristocetin.</title>
        <authorList>
            <person name="Kwun M.J."/>
            <person name="Hong H.J."/>
        </authorList>
    </citation>
    <scope>NUCLEOTIDE SEQUENCE [LARGE SCALE GENOMIC DNA]</scope>
    <source>
        <strain evidence="1 2">NRRL 2430</strain>
    </source>
</reference>
<name>A0A2P2FUB0_AMYLU</name>
<protein>
    <submittedName>
        <fullName evidence="1">Uncharacterized protein</fullName>
    </submittedName>
</protein>
<dbReference type="Proteomes" id="UP000256220">
    <property type="component" value="Unassembled WGS sequence"/>
</dbReference>
<gene>
    <name evidence="1" type="ORF">BB31_15735</name>
</gene>
<dbReference type="EMBL" id="JFBM01000012">
    <property type="protein sequence ID" value="KFU80275.1"/>
    <property type="molecule type" value="Genomic_DNA"/>
</dbReference>
<dbReference type="AlphaFoldDB" id="A0A2P2FUB0"/>